<accession>A0ABX5Q142</accession>
<protein>
    <submittedName>
        <fullName evidence="1">Uncharacterized protein</fullName>
    </submittedName>
</protein>
<dbReference type="Proteomes" id="UP000248584">
    <property type="component" value="Unassembled WGS sequence"/>
</dbReference>
<comment type="caution">
    <text evidence="1">The sequence shown here is derived from an EMBL/GenBank/DDBJ whole genome shotgun (WGS) entry which is preliminary data.</text>
</comment>
<dbReference type="EMBL" id="QKZR01000001">
    <property type="protein sequence ID" value="PZX43735.1"/>
    <property type="molecule type" value="Genomic_DNA"/>
</dbReference>
<evidence type="ECO:0000313" key="1">
    <source>
        <dbReference type="EMBL" id="PZX43735.1"/>
    </source>
</evidence>
<gene>
    <name evidence="1" type="ORF">LX97_00738</name>
</gene>
<proteinExistence type="predicted"/>
<keyword evidence="2" id="KW-1185">Reference proteome</keyword>
<sequence>MEFPEPTVLVFRTSIESEKDIKIVTHYLNNHKAIFSWNLDLEDWENILRLEVVNTIFTRDIIKNIKRLGYECEELH</sequence>
<reference evidence="1 2" key="1">
    <citation type="submission" date="2018-06" db="EMBL/GenBank/DDBJ databases">
        <title>Genomic Encyclopedia of Archaeal and Bacterial Type Strains, Phase II (KMG-II): from individual species to whole genera.</title>
        <authorList>
            <person name="Goeker M."/>
        </authorList>
    </citation>
    <scope>NUCLEOTIDE SEQUENCE [LARGE SCALE GENOMIC DNA]</scope>
    <source>
        <strain evidence="1 2">DSM 17205</strain>
    </source>
</reference>
<dbReference type="RefSeq" id="WP_015361560.1">
    <property type="nucleotide sequence ID" value="NZ_QKZR01000001.1"/>
</dbReference>
<evidence type="ECO:0000313" key="2">
    <source>
        <dbReference type="Proteomes" id="UP000248584"/>
    </source>
</evidence>
<name>A0ABX5Q142_9FLAO</name>
<organism evidence="1 2">
    <name type="scientific">Nonlabens dokdonensis</name>
    <dbReference type="NCBI Taxonomy" id="328515"/>
    <lineage>
        <taxon>Bacteria</taxon>
        <taxon>Pseudomonadati</taxon>
        <taxon>Bacteroidota</taxon>
        <taxon>Flavobacteriia</taxon>
        <taxon>Flavobacteriales</taxon>
        <taxon>Flavobacteriaceae</taxon>
        <taxon>Nonlabens</taxon>
    </lineage>
</organism>